<evidence type="ECO:0000313" key="1">
    <source>
        <dbReference type="EMBL" id="GAA0155982.1"/>
    </source>
</evidence>
<accession>A0AAV3Q175</accession>
<evidence type="ECO:0008006" key="3">
    <source>
        <dbReference type="Google" id="ProtNLM"/>
    </source>
</evidence>
<protein>
    <recommendedName>
        <fullName evidence="3">Polyprotein</fullName>
    </recommendedName>
</protein>
<dbReference type="EMBL" id="BAABME010002762">
    <property type="protein sequence ID" value="GAA0155982.1"/>
    <property type="molecule type" value="Genomic_DNA"/>
</dbReference>
<keyword evidence="2" id="KW-1185">Reference proteome</keyword>
<organism evidence="1 2">
    <name type="scientific">Lithospermum erythrorhizon</name>
    <name type="common">Purple gromwell</name>
    <name type="synonym">Lithospermum officinale var. erythrorhizon</name>
    <dbReference type="NCBI Taxonomy" id="34254"/>
    <lineage>
        <taxon>Eukaryota</taxon>
        <taxon>Viridiplantae</taxon>
        <taxon>Streptophyta</taxon>
        <taxon>Embryophyta</taxon>
        <taxon>Tracheophyta</taxon>
        <taxon>Spermatophyta</taxon>
        <taxon>Magnoliopsida</taxon>
        <taxon>eudicotyledons</taxon>
        <taxon>Gunneridae</taxon>
        <taxon>Pentapetalae</taxon>
        <taxon>asterids</taxon>
        <taxon>lamiids</taxon>
        <taxon>Boraginales</taxon>
        <taxon>Boraginaceae</taxon>
        <taxon>Boraginoideae</taxon>
        <taxon>Lithospermeae</taxon>
        <taxon>Lithospermum</taxon>
    </lineage>
</organism>
<dbReference type="PANTHER" id="PTHR11439:SF462">
    <property type="match status" value="1"/>
</dbReference>
<evidence type="ECO:0000313" key="2">
    <source>
        <dbReference type="Proteomes" id="UP001454036"/>
    </source>
</evidence>
<dbReference type="AlphaFoldDB" id="A0AAV3Q175"/>
<dbReference type="PANTHER" id="PTHR11439">
    <property type="entry name" value="GAG-POL-RELATED RETROTRANSPOSON"/>
    <property type="match status" value="1"/>
</dbReference>
<dbReference type="Proteomes" id="UP001454036">
    <property type="component" value="Unassembled WGS sequence"/>
</dbReference>
<gene>
    <name evidence="1" type="ORF">LIER_13585</name>
</gene>
<name>A0AAV3Q175_LITER</name>
<proteinExistence type="predicted"/>
<reference evidence="1 2" key="1">
    <citation type="submission" date="2024-01" db="EMBL/GenBank/DDBJ databases">
        <title>The complete chloroplast genome sequence of Lithospermum erythrorhizon: insights into the phylogenetic relationship among Boraginaceae species and the maternal lineages of purple gromwells.</title>
        <authorList>
            <person name="Okada T."/>
            <person name="Watanabe K."/>
        </authorList>
    </citation>
    <scope>NUCLEOTIDE SEQUENCE [LARGE SCALE GENOMIC DNA]</scope>
</reference>
<comment type="caution">
    <text evidence="1">The sequence shown here is derived from an EMBL/GenBank/DDBJ whole genome shotgun (WGS) entry which is preliminary data.</text>
</comment>
<sequence>MKDLGILKYFLGVEVGHSQKGKFLSRRKYVHIISQIGLLGAKPFLHKPRQDHCTAALRVVKYLKSCPGQGILLKADCDLQLTGLCDSDCASCPLTRRSVFG</sequence>